<evidence type="ECO:0000259" key="9">
    <source>
        <dbReference type="PROSITE" id="PS51201"/>
    </source>
</evidence>
<dbReference type="InterPro" id="IPR003280">
    <property type="entry name" value="2pore_dom_K_chnl"/>
</dbReference>
<name>A0ABD5U815_9EURY</name>
<dbReference type="Pfam" id="PF02254">
    <property type="entry name" value="TrkA_N"/>
    <property type="match status" value="1"/>
</dbReference>
<dbReference type="PROSITE" id="PS51201">
    <property type="entry name" value="RCK_N"/>
    <property type="match status" value="1"/>
</dbReference>
<keyword evidence="6 8" id="KW-0472">Membrane</keyword>
<dbReference type="AlphaFoldDB" id="A0ABD5U815"/>
<evidence type="ECO:0000313" key="11">
    <source>
        <dbReference type="Proteomes" id="UP001596406"/>
    </source>
</evidence>
<gene>
    <name evidence="10" type="ORF">ACFQHK_00330</name>
</gene>
<dbReference type="PANTHER" id="PTHR43833:SF9">
    <property type="entry name" value="POTASSIUM CHANNEL PROTEIN YUGO-RELATED"/>
    <property type="match status" value="1"/>
</dbReference>
<dbReference type="GO" id="GO:0005886">
    <property type="term" value="C:plasma membrane"/>
    <property type="evidence" value="ECO:0007669"/>
    <property type="project" value="UniProtKB-SubCell"/>
</dbReference>
<feature type="transmembrane region" description="Helical" evidence="8">
    <location>
        <begin position="57"/>
        <end position="76"/>
    </location>
</feature>
<feature type="transmembrane region" description="Helical" evidence="8">
    <location>
        <begin position="200"/>
        <end position="225"/>
    </location>
</feature>
<keyword evidence="7" id="KW-0407">Ion channel</keyword>
<evidence type="ECO:0000256" key="2">
    <source>
        <dbReference type="ARBA" id="ARBA00022448"/>
    </source>
</evidence>
<feature type="transmembrane region" description="Helical" evidence="8">
    <location>
        <begin position="108"/>
        <end position="124"/>
    </location>
</feature>
<evidence type="ECO:0000256" key="8">
    <source>
        <dbReference type="SAM" id="Phobius"/>
    </source>
</evidence>
<organism evidence="10 11">
    <name type="scientific">Halomarina ordinaria</name>
    <dbReference type="NCBI Taxonomy" id="3033939"/>
    <lineage>
        <taxon>Archaea</taxon>
        <taxon>Methanobacteriati</taxon>
        <taxon>Methanobacteriota</taxon>
        <taxon>Stenosarchaea group</taxon>
        <taxon>Halobacteria</taxon>
        <taxon>Halobacteriales</taxon>
        <taxon>Natronomonadaceae</taxon>
        <taxon>Halomarina</taxon>
    </lineage>
</organism>
<evidence type="ECO:0000256" key="4">
    <source>
        <dbReference type="ARBA" id="ARBA00022989"/>
    </source>
</evidence>
<comment type="caution">
    <text evidence="10">The sequence shown here is derived from an EMBL/GenBank/DDBJ whole genome shotgun (WGS) entry which is preliminary data.</text>
</comment>
<keyword evidence="5" id="KW-0406">Ion transport</keyword>
<dbReference type="Proteomes" id="UP001596406">
    <property type="component" value="Unassembled WGS sequence"/>
</dbReference>
<dbReference type="PRINTS" id="PR01333">
    <property type="entry name" value="2POREKCHANEL"/>
</dbReference>
<keyword evidence="11" id="KW-1185">Reference proteome</keyword>
<dbReference type="SUPFAM" id="SSF81324">
    <property type="entry name" value="Voltage-gated potassium channels"/>
    <property type="match status" value="1"/>
</dbReference>
<evidence type="ECO:0000256" key="5">
    <source>
        <dbReference type="ARBA" id="ARBA00023065"/>
    </source>
</evidence>
<keyword evidence="4 8" id="KW-1133">Transmembrane helix</keyword>
<dbReference type="GO" id="GO:0034220">
    <property type="term" value="P:monoatomic ion transmembrane transport"/>
    <property type="evidence" value="ECO:0007669"/>
    <property type="project" value="UniProtKB-KW"/>
</dbReference>
<keyword evidence="2" id="KW-0813">Transport</keyword>
<feature type="transmembrane region" description="Helical" evidence="8">
    <location>
        <begin position="85"/>
        <end position="102"/>
    </location>
</feature>
<sequence length="404" mass="41451">MARAGAERVADVRRPRVAVLLTGVVAAVAIVTGVVALVEQAAPSTVVPVFGFVPTPLRQTAAFVGTLTGFTLLLAAHGLRSGGHLAWLAAVVLLPLAALAGVLQGSPVTVPVVVLALVALAVLVRTRRAFSRPTSLTSTQLAAVGAIVASQTYGTVGTWALRDQFGATVTNPVDAFYFALVTASTVGYGDVSPETTTARLFAMSVVVVGTSSFAVAAGALLAPLIEARFASALGTMSDRRLSLIDDHLVVAGAGDLTEPILEELLAADAEFVVVVESAERANALADRDCLVHVGDPSDEEPLRTVGIDRARAFVAATDDDAHDALSILTARELNPDLRVVAAATDRENAKKLKRAGADAVISPAVLGGHLLVRSALGSGGVEELAERLLGTDGDEAEAEADPGR</sequence>
<dbReference type="Gene3D" id="3.40.50.720">
    <property type="entry name" value="NAD(P)-binding Rossmann-like Domain"/>
    <property type="match status" value="1"/>
</dbReference>
<evidence type="ECO:0000256" key="6">
    <source>
        <dbReference type="ARBA" id="ARBA00023136"/>
    </source>
</evidence>
<dbReference type="PANTHER" id="PTHR43833">
    <property type="entry name" value="POTASSIUM CHANNEL PROTEIN 2-RELATED-RELATED"/>
    <property type="match status" value="1"/>
</dbReference>
<feature type="domain" description="RCK N-terminal" evidence="9">
    <location>
        <begin position="245"/>
        <end position="361"/>
    </location>
</feature>
<keyword evidence="3 8" id="KW-0812">Transmembrane</keyword>
<comment type="subcellular location">
    <subcellularLocation>
        <location evidence="1">Cell membrane</location>
        <topology evidence="1">Multi-pass membrane protein</topology>
    </subcellularLocation>
</comment>
<evidence type="ECO:0000256" key="3">
    <source>
        <dbReference type="ARBA" id="ARBA00022692"/>
    </source>
</evidence>
<evidence type="ECO:0000256" key="7">
    <source>
        <dbReference type="ARBA" id="ARBA00023303"/>
    </source>
</evidence>
<evidence type="ECO:0000256" key="1">
    <source>
        <dbReference type="ARBA" id="ARBA00004651"/>
    </source>
</evidence>
<dbReference type="InterPro" id="IPR036291">
    <property type="entry name" value="NAD(P)-bd_dom_sf"/>
</dbReference>
<reference evidence="10 11" key="1">
    <citation type="journal article" date="2019" name="Int. J. Syst. Evol. Microbiol.">
        <title>The Global Catalogue of Microorganisms (GCM) 10K type strain sequencing project: providing services to taxonomists for standard genome sequencing and annotation.</title>
        <authorList>
            <consortium name="The Broad Institute Genomics Platform"/>
            <consortium name="The Broad Institute Genome Sequencing Center for Infectious Disease"/>
            <person name="Wu L."/>
            <person name="Ma J."/>
        </authorList>
    </citation>
    <scope>NUCLEOTIDE SEQUENCE [LARGE SCALE GENOMIC DNA]</scope>
    <source>
        <strain evidence="10 11">PSRA2</strain>
    </source>
</reference>
<accession>A0ABD5U815</accession>
<dbReference type="EMBL" id="JBHSXM010000001">
    <property type="protein sequence ID" value="MFC6834948.1"/>
    <property type="molecule type" value="Genomic_DNA"/>
</dbReference>
<dbReference type="SUPFAM" id="SSF51735">
    <property type="entry name" value="NAD(P)-binding Rossmann-fold domains"/>
    <property type="match status" value="1"/>
</dbReference>
<proteinExistence type="predicted"/>
<protein>
    <submittedName>
        <fullName evidence="10">NAD-binding protein</fullName>
    </submittedName>
</protein>
<dbReference type="Gene3D" id="1.10.287.70">
    <property type="match status" value="1"/>
</dbReference>
<dbReference type="InterPro" id="IPR003148">
    <property type="entry name" value="RCK_N"/>
</dbReference>
<dbReference type="InterPro" id="IPR050721">
    <property type="entry name" value="Trk_Ktr_HKT_K-transport"/>
</dbReference>
<dbReference type="RefSeq" id="WP_304446658.1">
    <property type="nucleotide sequence ID" value="NZ_JARRAH010000001.1"/>
</dbReference>
<dbReference type="InterPro" id="IPR013099">
    <property type="entry name" value="K_chnl_dom"/>
</dbReference>
<evidence type="ECO:0000313" key="10">
    <source>
        <dbReference type="EMBL" id="MFC6834948.1"/>
    </source>
</evidence>
<dbReference type="Pfam" id="PF07885">
    <property type="entry name" value="Ion_trans_2"/>
    <property type="match status" value="1"/>
</dbReference>
<feature type="transmembrane region" description="Helical" evidence="8">
    <location>
        <begin position="17"/>
        <end position="37"/>
    </location>
</feature>